<dbReference type="AlphaFoldDB" id="B0DY37"/>
<feature type="compositionally biased region" description="Polar residues" evidence="1">
    <location>
        <begin position="132"/>
        <end position="147"/>
    </location>
</feature>
<reference evidence="2 3" key="1">
    <citation type="journal article" date="2008" name="Nature">
        <title>The genome of Laccaria bicolor provides insights into mycorrhizal symbiosis.</title>
        <authorList>
            <person name="Martin F."/>
            <person name="Aerts A."/>
            <person name="Ahren D."/>
            <person name="Brun A."/>
            <person name="Danchin E.G.J."/>
            <person name="Duchaussoy F."/>
            <person name="Gibon J."/>
            <person name="Kohler A."/>
            <person name="Lindquist E."/>
            <person name="Pereda V."/>
            <person name="Salamov A."/>
            <person name="Shapiro H.J."/>
            <person name="Wuyts J."/>
            <person name="Blaudez D."/>
            <person name="Buee M."/>
            <person name="Brokstein P."/>
            <person name="Canbaeck B."/>
            <person name="Cohen D."/>
            <person name="Courty P.E."/>
            <person name="Coutinho P.M."/>
            <person name="Delaruelle C."/>
            <person name="Detter J.C."/>
            <person name="Deveau A."/>
            <person name="DiFazio S."/>
            <person name="Duplessis S."/>
            <person name="Fraissinet-Tachet L."/>
            <person name="Lucic E."/>
            <person name="Frey-Klett P."/>
            <person name="Fourrey C."/>
            <person name="Feussner I."/>
            <person name="Gay G."/>
            <person name="Grimwood J."/>
            <person name="Hoegger P.J."/>
            <person name="Jain P."/>
            <person name="Kilaru S."/>
            <person name="Labbe J."/>
            <person name="Lin Y.C."/>
            <person name="Legue V."/>
            <person name="Le Tacon F."/>
            <person name="Marmeisse R."/>
            <person name="Melayah D."/>
            <person name="Montanini B."/>
            <person name="Muratet M."/>
            <person name="Nehls U."/>
            <person name="Niculita-Hirzel H."/>
            <person name="Oudot-Le Secq M.P."/>
            <person name="Peter M."/>
            <person name="Quesneville H."/>
            <person name="Rajashekar B."/>
            <person name="Reich M."/>
            <person name="Rouhier N."/>
            <person name="Schmutz J."/>
            <person name="Yin T."/>
            <person name="Chalot M."/>
            <person name="Henrissat B."/>
            <person name="Kuees U."/>
            <person name="Lucas S."/>
            <person name="Van de Peer Y."/>
            <person name="Podila G.K."/>
            <person name="Polle A."/>
            <person name="Pukkila P.J."/>
            <person name="Richardson P.M."/>
            <person name="Rouze P."/>
            <person name="Sanders I.R."/>
            <person name="Stajich J.E."/>
            <person name="Tunlid A."/>
            <person name="Tuskan G."/>
            <person name="Grigoriev I.V."/>
        </authorList>
    </citation>
    <scope>NUCLEOTIDE SEQUENCE [LARGE SCALE GENOMIC DNA]</scope>
    <source>
        <strain evidence="3">S238N-H82 / ATCC MYA-4686</strain>
    </source>
</reference>
<feature type="region of interest" description="Disordered" evidence="1">
    <location>
        <begin position="219"/>
        <end position="239"/>
    </location>
</feature>
<dbReference type="RefSeq" id="XP_001888842.1">
    <property type="nucleotide sequence ID" value="XM_001888807.1"/>
</dbReference>
<organism evidence="3">
    <name type="scientific">Laccaria bicolor (strain S238N-H82 / ATCC MYA-4686)</name>
    <name type="common">Bicoloured deceiver</name>
    <name type="synonym">Laccaria laccata var. bicolor</name>
    <dbReference type="NCBI Taxonomy" id="486041"/>
    <lineage>
        <taxon>Eukaryota</taxon>
        <taxon>Fungi</taxon>
        <taxon>Dikarya</taxon>
        <taxon>Basidiomycota</taxon>
        <taxon>Agaricomycotina</taxon>
        <taxon>Agaricomycetes</taxon>
        <taxon>Agaricomycetidae</taxon>
        <taxon>Agaricales</taxon>
        <taxon>Agaricineae</taxon>
        <taxon>Hydnangiaceae</taxon>
        <taxon>Laccaria</taxon>
    </lineage>
</organism>
<evidence type="ECO:0000313" key="3">
    <source>
        <dbReference type="Proteomes" id="UP000001194"/>
    </source>
</evidence>
<evidence type="ECO:0000256" key="1">
    <source>
        <dbReference type="SAM" id="MobiDB-lite"/>
    </source>
</evidence>
<dbReference type="GeneID" id="6084489"/>
<name>B0DY37_LACBS</name>
<feature type="region of interest" description="Disordered" evidence="1">
    <location>
        <begin position="132"/>
        <end position="190"/>
    </location>
</feature>
<proteinExistence type="predicted"/>
<sequence length="365" mass="39616">MPTPASIHPGLITRSLASALARSSSTGTRYTFCAPSGTDCQSCQIRFPLANIWHSDVVTLRANRDPHPRVIEKDKKPCRTSEQVAAKKDQKVLENINKAQKKENTIKNAAHLEDAMDKEDKLRLLEANHPPFNTQKKAAQSQSQRLTQAVPEDGNKQKAAQGPGASTSETTQKKPKKANDGLRNDWNAKSTSHDDEYCLLTESQPSHCHSVSAGSAMLTSGLRGDVPPSSGGEGSEADQVGVVGDDAVQVLSKDRSHLVPTTSFPSSFVPPSSSRHQFLTDAFGMHLLTKPTIDDLWAQAFPSFPLREEASLNHIVSKLPFYYLVYEDKEEGSSSGPVTKIATALHSEDNKPIGALVLTIQAENS</sequence>
<dbReference type="EMBL" id="DS547149">
    <property type="protein sequence ID" value="EDR00450.1"/>
    <property type="molecule type" value="Genomic_DNA"/>
</dbReference>
<gene>
    <name evidence="2" type="ORF">LACBIDRAFT_334104</name>
</gene>
<accession>B0DY37</accession>
<dbReference type="KEGG" id="lbc:LACBIDRAFT_334104"/>
<protein>
    <submittedName>
        <fullName evidence="2">Predicted protein</fullName>
    </submittedName>
</protein>
<evidence type="ECO:0000313" key="2">
    <source>
        <dbReference type="EMBL" id="EDR00450.1"/>
    </source>
</evidence>
<keyword evidence="3" id="KW-1185">Reference proteome</keyword>
<dbReference type="InParanoid" id="B0DY37"/>
<dbReference type="HOGENOM" id="CLU_758791_0_0_1"/>
<dbReference type="Proteomes" id="UP000001194">
    <property type="component" value="Unassembled WGS sequence"/>
</dbReference>